<protein>
    <submittedName>
        <fullName evidence="4">Uncharacterized protein</fullName>
    </submittedName>
</protein>
<feature type="region of interest" description="Disordered" evidence="1">
    <location>
        <begin position="96"/>
        <end position="139"/>
    </location>
</feature>
<evidence type="ECO:0000256" key="2">
    <source>
        <dbReference type="SAM" id="Phobius"/>
    </source>
</evidence>
<evidence type="ECO:0000313" key="4">
    <source>
        <dbReference type="EMBL" id="KAK4443873.1"/>
    </source>
</evidence>
<keyword evidence="2" id="KW-0472">Membrane</keyword>
<gene>
    <name evidence="4" type="ORF">QBC34DRAFT_498707</name>
</gene>
<proteinExistence type="predicted"/>
<comment type="caution">
    <text evidence="4">The sequence shown here is derived from an EMBL/GenBank/DDBJ whole genome shotgun (WGS) entry which is preliminary data.</text>
</comment>
<dbReference type="AlphaFoldDB" id="A0AAV9G5Y1"/>
<keyword evidence="2" id="KW-1133">Transmembrane helix</keyword>
<evidence type="ECO:0000256" key="3">
    <source>
        <dbReference type="SAM" id="SignalP"/>
    </source>
</evidence>
<accession>A0AAV9G5Y1</accession>
<evidence type="ECO:0000256" key="1">
    <source>
        <dbReference type="SAM" id="MobiDB-lite"/>
    </source>
</evidence>
<reference evidence="4" key="1">
    <citation type="journal article" date="2023" name="Mol. Phylogenet. Evol.">
        <title>Genome-scale phylogeny and comparative genomics of the fungal order Sordariales.</title>
        <authorList>
            <person name="Hensen N."/>
            <person name="Bonometti L."/>
            <person name="Westerberg I."/>
            <person name="Brannstrom I.O."/>
            <person name="Guillou S."/>
            <person name="Cros-Aarteil S."/>
            <person name="Calhoun S."/>
            <person name="Haridas S."/>
            <person name="Kuo A."/>
            <person name="Mondo S."/>
            <person name="Pangilinan J."/>
            <person name="Riley R."/>
            <person name="LaButti K."/>
            <person name="Andreopoulos B."/>
            <person name="Lipzen A."/>
            <person name="Chen C."/>
            <person name="Yan M."/>
            <person name="Daum C."/>
            <person name="Ng V."/>
            <person name="Clum A."/>
            <person name="Steindorff A."/>
            <person name="Ohm R.A."/>
            <person name="Martin F."/>
            <person name="Silar P."/>
            <person name="Natvig D.O."/>
            <person name="Lalanne C."/>
            <person name="Gautier V."/>
            <person name="Ament-Velasquez S.L."/>
            <person name="Kruys A."/>
            <person name="Hutchinson M.I."/>
            <person name="Powell A.J."/>
            <person name="Barry K."/>
            <person name="Miller A.N."/>
            <person name="Grigoriev I.V."/>
            <person name="Debuchy R."/>
            <person name="Gladieux P."/>
            <person name="Hiltunen Thoren M."/>
            <person name="Johannesson H."/>
        </authorList>
    </citation>
    <scope>NUCLEOTIDE SEQUENCE</scope>
    <source>
        <strain evidence="4">PSN243</strain>
    </source>
</reference>
<feature type="chain" id="PRO_5043451670" evidence="3">
    <location>
        <begin position="20"/>
        <end position="180"/>
    </location>
</feature>
<keyword evidence="3" id="KW-0732">Signal</keyword>
<sequence>MRNLSPLPLLPFLSSTTLAAAVHANHDPPHLARRSRNDGPEIAIGVCIAAGIIAIAFAIWCCRQKPWVTPDKPRVERALTMPPSYGVCLEEMRPPDYAASSTSGRPSRLGLDGGRVSPPPYGTPVTEPESGAPGADPGRAAVSGGVAHTGVAPISYNGICFAFFTASGSEPPIDQLDASS</sequence>
<feature type="transmembrane region" description="Helical" evidence="2">
    <location>
        <begin position="43"/>
        <end position="62"/>
    </location>
</feature>
<keyword evidence="2" id="KW-0812">Transmembrane</keyword>
<name>A0AAV9G5Y1_9PEZI</name>
<keyword evidence="5" id="KW-1185">Reference proteome</keyword>
<feature type="signal peptide" evidence="3">
    <location>
        <begin position="1"/>
        <end position="19"/>
    </location>
</feature>
<organism evidence="4 5">
    <name type="scientific">Podospora aff. communis PSN243</name>
    <dbReference type="NCBI Taxonomy" id="3040156"/>
    <lineage>
        <taxon>Eukaryota</taxon>
        <taxon>Fungi</taxon>
        <taxon>Dikarya</taxon>
        <taxon>Ascomycota</taxon>
        <taxon>Pezizomycotina</taxon>
        <taxon>Sordariomycetes</taxon>
        <taxon>Sordariomycetidae</taxon>
        <taxon>Sordariales</taxon>
        <taxon>Podosporaceae</taxon>
        <taxon>Podospora</taxon>
    </lineage>
</organism>
<dbReference type="Proteomes" id="UP001321760">
    <property type="component" value="Unassembled WGS sequence"/>
</dbReference>
<evidence type="ECO:0000313" key="5">
    <source>
        <dbReference type="Proteomes" id="UP001321760"/>
    </source>
</evidence>
<dbReference type="EMBL" id="MU865985">
    <property type="protein sequence ID" value="KAK4443873.1"/>
    <property type="molecule type" value="Genomic_DNA"/>
</dbReference>
<reference evidence="4" key="2">
    <citation type="submission" date="2023-05" db="EMBL/GenBank/DDBJ databases">
        <authorList>
            <consortium name="Lawrence Berkeley National Laboratory"/>
            <person name="Steindorff A."/>
            <person name="Hensen N."/>
            <person name="Bonometti L."/>
            <person name="Westerberg I."/>
            <person name="Brannstrom I.O."/>
            <person name="Guillou S."/>
            <person name="Cros-Aarteil S."/>
            <person name="Calhoun S."/>
            <person name="Haridas S."/>
            <person name="Kuo A."/>
            <person name="Mondo S."/>
            <person name="Pangilinan J."/>
            <person name="Riley R."/>
            <person name="Labutti K."/>
            <person name="Andreopoulos B."/>
            <person name="Lipzen A."/>
            <person name="Chen C."/>
            <person name="Yanf M."/>
            <person name="Daum C."/>
            <person name="Ng V."/>
            <person name="Clum A."/>
            <person name="Ohm R."/>
            <person name="Martin F."/>
            <person name="Silar P."/>
            <person name="Natvig D."/>
            <person name="Lalanne C."/>
            <person name="Gautier V."/>
            <person name="Ament-Velasquez S.L."/>
            <person name="Kruys A."/>
            <person name="Hutchinson M.I."/>
            <person name="Powell A.J."/>
            <person name="Barry K."/>
            <person name="Miller A.N."/>
            <person name="Grigoriev I.V."/>
            <person name="Debuchy R."/>
            <person name="Gladieux P."/>
            <person name="Thoren M.H."/>
            <person name="Johannesson H."/>
        </authorList>
    </citation>
    <scope>NUCLEOTIDE SEQUENCE</scope>
    <source>
        <strain evidence="4">PSN243</strain>
    </source>
</reference>